<feature type="domain" description="Arrestin-like N-terminal" evidence="1">
    <location>
        <begin position="22"/>
        <end position="138"/>
    </location>
</feature>
<evidence type="ECO:0000259" key="1">
    <source>
        <dbReference type="Pfam" id="PF00339"/>
    </source>
</evidence>
<gene>
    <name evidence="3" type="ORF">K7432_008260</name>
</gene>
<proteinExistence type="predicted"/>
<name>A0ABR2VYV2_9FUNG</name>
<sequence length="355" mass="40919">MSKTLFEIQTPHDTFCHNLHNWRDGLTIKGNLLLSPTTSLSLSQINLKFIGRLIIKQDFQKFDKILIEKSWNFIPEHETSRTFSPQPHSFGFQFELPGDLPESLNTDNCKIEYSFFATAKTSLFRSNLKTRKNITVRRIIGPILGTDCSTRRQGVHKDLVAYDISIPALDFSHGDCFHVNFKFHMLKEGVQPKFIACGLRERVVYRIPMEESYTHKISEESWVMATIESYNSNETEKTLLMQVPKSDGKVQYSHQSDFVEISHYLYGQIQFADVNVEVSFPVLIARHEAITPELPPAYEDAHIFPPPYQQRYIKNTAPRLDQYPMLPKPIVTVVSRSVKQARRMSLSNPISILTH</sequence>
<accession>A0ABR2VYV2</accession>
<evidence type="ECO:0000313" key="4">
    <source>
        <dbReference type="Proteomes" id="UP001479436"/>
    </source>
</evidence>
<dbReference type="Proteomes" id="UP001479436">
    <property type="component" value="Unassembled WGS sequence"/>
</dbReference>
<dbReference type="InterPro" id="IPR011022">
    <property type="entry name" value="Arrestin_C-like"/>
</dbReference>
<evidence type="ECO:0000259" key="2">
    <source>
        <dbReference type="Pfam" id="PF02752"/>
    </source>
</evidence>
<dbReference type="Gene3D" id="2.60.40.640">
    <property type="match status" value="1"/>
</dbReference>
<dbReference type="InterPro" id="IPR011021">
    <property type="entry name" value="Arrestin-like_N"/>
</dbReference>
<evidence type="ECO:0008006" key="5">
    <source>
        <dbReference type="Google" id="ProtNLM"/>
    </source>
</evidence>
<dbReference type="Pfam" id="PF00339">
    <property type="entry name" value="Arrestin_N"/>
    <property type="match status" value="1"/>
</dbReference>
<dbReference type="Pfam" id="PF02752">
    <property type="entry name" value="Arrestin_C"/>
    <property type="match status" value="1"/>
</dbReference>
<evidence type="ECO:0000313" key="3">
    <source>
        <dbReference type="EMBL" id="KAK9710685.1"/>
    </source>
</evidence>
<organism evidence="3 4">
    <name type="scientific">Basidiobolus ranarum</name>
    <dbReference type="NCBI Taxonomy" id="34480"/>
    <lineage>
        <taxon>Eukaryota</taxon>
        <taxon>Fungi</taxon>
        <taxon>Fungi incertae sedis</taxon>
        <taxon>Zoopagomycota</taxon>
        <taxon>Entomophthoromycotina</taxon>
        <taxon>Basidiobolomycetes</taxon>
        <taxon>Basidiobolales</taxon>
        <taxon>Basidiobolaceae</taxon>
        <taxon>Basidiobolus</taxon>
    </lineage>
</organism>
<dbReference type="EMBL" id="JASJQH010007325">
    <property type="protein sequence ID" value="KAK9710685.1"/>
    <property type="molecule type" value="Genomic_DNA"/>
</dbReference>
<comment type="caution">
    <text evidence="3">The sequence shown here is derived from an EMBL/GenBank/DDBJ whole genome shotgun (WGS) entry which is preliminary data.</text>
</comment>
<dbReference type="InterPro" id="IPR014752">
    <property type="entry name" value="Arrestin-like_C"/>
</dbReference>
<feature type="domain" description="Arrestin C-terminal-like" evidence="2">
    <location>
        <begin position="158"/>
        <end position="284"/>
    </location>
</feature>
<keyword evidence="4" id="KW-1185">Reference proteome</keyword>
<protein>
    <recommendedName>
        <fullName evidence="5">Arrestin-like N-terminal domain-containing protein</fullName>
    </recommendedName>
</protein>
<reference evidence="3 4" key="1">
    <citation type="submission" date="2023-04" db="EMBL/GenBank/DDBJ databases">
        <title>Genome of Basidiobolus ranarum AG-B5.</title>
        <authorList>
            <person name="Stajich J.E."/>
            <person name="Carter-House D."/>
            <person name="Gryganskyi A."/>
        </authorList>
    </citation>
    <scope>NUCLEOTIDE SEQUENCE [LARGE SCALE GENOMIC DNA]</scope>
    <source>
        <strain evidence="3 4">AG-B5</strain>
    </source>
</reference>